<dbReference type="EMBL" id="RXFM01000019">
    <property type="protein sequence ID" value="RST69968.1"/>
    <property type="molecule type" value="Genomic_DNA"/>
</dbReference>
<reference evidence="2" key="1">
    <citation type="submission" date="2018-11" db="EMBL/GenBank/DDBJ databases">
        <title>Phylogenetic, genomic, and biogeographic characterization of a novel and ubiquitous marine invertebrate-associated Rickettsiales parasite, Candidatus Marinoinvertebrata rohwerii, gen. nov., sp. nov.</title>
        <authorList>
            <person name="Klinges J.G."/>
            <person name="Rosales S.M."/>
            <person name="Mcminds R."/>
            <person name="Shaver E.C."/>
            <person name="Shantz A."/>
            <person name="Peters E.C."/>
            <person name="Burkepile D.E."/>
            <person name="Silliman B.R."/>
            <person name="Vega Thurber R.L."/>
        </authorList>
    </citation>
    <scope>NUCLEOTIDE SEQUENCE [LARGE SCALE GENOMIC DNA]</scope>
    <source>
        <strain evidence="2">a_cerv_44</strain>
    </source>
</reference>
<gene>
    <name evidence="1" type="ORF">EIC27_02125</name>
</gene>
<evidence type="ECO:0000313" key="2">
    <source>
        <dbReference type="Proteomes" id="UP000279470"/>
    </source>
</evidence>
<sequence>MPKFIKHSIDDFVEDSIKIAMLYTTSKFHSNLMPRSSNTLVDFTVNTLSMLFCYWFANEVSDNTADKIDEWKNSYFELKDISIGNKTNSQNFAIDFTEDLVEDSVKFSMLYSSYKVGTLIANSHIFETFLSSTHLPYGRNAGKILDFTVKWVTPITEYTRCNEYSDKAGDFFQYYAEEFLNYIFSNPTNTTSDELQ</sequence>
<protein>
    <submittedName>
        <fullName evidence="1">Uncharacterized protein</fullName>
    </submittedName>
</protein>
<proteinExistence type="predicted"/>
<dbReference type="Proteomes" id="UP000279470">
    <property type="component" value="Unassembled WGS sequence"/>
</dbReference>
<evidence type="ECO:0000313" key="1">
    <source>
        <dbReference type="EMBL" id="RST69968.1"/>
    </source>
</evidence>
<organism evidence="1 2">
    <name type="scientific">Candidatus Aquarickettsia rohweri</name>
    <dbReference type="NCBI Taxonomy" id="2602574"/>
    <lineage>
        <taxon>Bacteria</taxon>
        <taxon>Pseudomonadati</taxon>
        <taxon>Pseudomonadota</taxon>
        <taxon>Alphaproteobacteria</taxon>
        <taxon>Rickettsiales</taxon>
        <taxon>Candidatus Midichloriaceae</taxon>
        <taxon>Candidatus Aquarickettsia</taxon>
    </lineage>
</organism>
<dbReference type="RefSeq" id="WP_126044508.1">
    <property type="nucleotide sequence ID" value="NZ_RXFM01000019.1"/>
</dbReference>
<keyword evidence="2" id="KW-1185">Reference proteome</keyword>
<accession>A0A3R9ZKI8</accession>
<name>A0A3R9ZKI8_9RICK</name>
<dbReference type="AlphaFoldDB" id="A0A3R9ZKI8"/>
<comment type="caution">
    <text evidence="1">The sequence shown here is derived from an EMBL/GenBank/DDBJ whole genome shotgun (WGS) entry which is preliminary data.</text>
</comment>